<organism evidence="1 2">
    <name type="scientific">Purpureocillium lilacinum</name>
    <name type="common">Paecilomyces lilacinus</name>
    <dbReference type="NCBI Taxonomy" id="33203"/>
    <lineage>
        <taxon>Eukaryota</taxon>
        <taxon>Fungi</taxon>
        <taxon>Dikarya</taxon>
        <taxon>Ascomycota</taxon>
        <taxon>Pezizomycotina</taxon>
        <taxon>Sordariomycetes</taxon>
        <taxon>Hypocreomycetidae</taxon>
        <taxon>Hypocreales</taxon>
        <taxon>Ophiocordycipitaceae</taxon>
        <taxon>Purpureocillium</taxon>
    </lineage>
</organism>
<keyword evidence="2" id="KW-1185">Reference proteome</keyword>
<proteinExistence type="predicted"/>
<protein>
    <submittedName>
        <fullName evidence="1">Uncharacterized protein</fullName>
    </submittedName>
</protein>
<gene>
    <name evidence="1" type="ORF">ACCO45_002057</name>
</gene>
<name>A0ACC4E9N2_PURLI</name>
<comment type="caution">
    <text evidence="1">The sequence shown here is derived from an EMBL/GenBank/DDBJ whole genome shotgun (WGS) entry which is preliminary data.</text>
</comment>
<sequence length="91" mass="10057">MADTASAVRRSHAAPMRSPLDAATRPPPCRRTWCLGEPPQLTSQEEAVALRKLDGSGQAMVQQTRRSQSECFGCERVLGWPFRAQAKGLQY</sequence>
<evidence type="ECO:0000313" key="1">
    <source>
        <dbReference type="EMBL" id="KAL3965053.1"/>
    </source>
</evidence>
<evidence type="ECO:0000313" key="2">
    <source>
        <dbReference type="Proteomes" id="UP001638806"/>
    </source>
</evidence>
<accession>A0ACC4E9N2</accession>
<dbReference type="EMBL" id="JBGNUJ010000002">
    <property type="protein sequence ID" value="KAL3965053.1"/>
    <property type="molecule type" value="Genomic_DNA"/>
</dbReference>
<reference evidence="1" key="1">
    <citation type="submission" date="2024-12" db="EMBL/GenBank/DDBJ databases">
        <title>Comparative genomics and development of molecular markers within Purpureocillium lilacinum and among Purpureocillium species.</title>
        <authorList>
            <person name="Yeh Z.-Y."/>
            <person name="Ni N.-T."/>
            <person name="Lo P.-H."/>
            <person name="Mushyakhwo K."/>
            <person name="Lin C.-F."/>
            <person name="Nai Y.-S."/>
        </authorList>
    </citation>
    <scope>NUCLEOTIDE SEQUENCE</scope>
    <source>
        <strain evidence="1">NCHU-NPUST-175</strain>
    </source>
</reference>
<dbReference type="Proteomes" id="UP001638806">
    <property type="component" value="Unassembled WGS sequence"/>
</dbReference>